<feature type="domain" description="BRCT" evidence="10">
    <location>
        <begin position="475"/>
        <end position="567"/>
    </location>
</feature>
<dbReference type="InterPro" id="IPR049936">
    <property type="entry name" value="TopBP1_BRCT_8"/>
</dbReference>
<keyword evidence="11" id="KW-0418">Kinase</keyword>
<dbReference type="CDD" id="cd17731">
    <property type="entry name" value="BRCT_TopBP1_rpt2_like"/>
    <property type="match status" value="1"/>
</dbReference>
<keyword evidence="4" id="KW-0677">Repeat</keyword>
<keyword evidence="8" id="KW-0539">Nucleus</keyword>
<dbReference type="InterPro" id="IPR036420">
    <property type="entry name" value="BRCT_dom_sf"/>
</dbReference>
<evidence type="ECO:0000256" key="1">
    <source>
        <dbReference type="ARBA" id="ARBA00004123"/>
    </source>
</evidence>
<dbReference type="SMART" id="SM00292">
    <property type="entry name" value="BRCT"/>
    <property type="match status" value="7"/>
</dbReference>
<reference evidence="11 12" key="1">
    <citation type="submission" date="2023-04" db="EMBL/GenBank/DDBJ databases">
        <title>Genome of Basidiobolus ranarum AG-B5.</title>
        <authorList>
            <person name="Stajich J.E."/>
            <person name="Carter-House D."/>
            <person name="Gryganskyi A."/>
        </authorList>
    </citation>
    <scope>NUCLEOTIDE SEQUENCE [LARGE SCALE GENOMIC DNA]</scope>
    <source>
        <strain evidence="11 12">AG-B5</strain>
    </source>
</reference>
<dbReference type="PANTHER" id="PTHR13561">
    <property type="entry name" value="DNA REPLICATION REGULATOR DPB11-RELATED"/>
    <property type="match status" value="1"/>
</dbReference>
<dbReference type="Pfam" id="PF00533">
    <property type="entry name" value="BRCT"/>
    <property type="match status" value="4"/>
</dbReference>
<feature type="domain" description="BRCT" evidence="10">
    <location>
        <begin position="234"/>
        <end position="327"/>
    </location>
</feature>
<organism evidence="11 12">
    <name type="scientific">Basidiobolus ranarum</name>
    <dbReference type="NCBI Taxonomy" id="34480"/>
    <lineage>
        <taxon>Eukaryota</taxon>
        <taxon>Fungi</taxon>
        <taxon>Fungi incertae sedis</taxon>
        <taxon>Zoopagomycota</taxon>
        <taxon>Entomophthoromycotina</taxon>
        <taxon>Basidiobolomycetes</taxon>
        <taxon>Basidiobolales</taxon>
        <taxon>Basidiobolaceae</taxon>
        <taxon>Basidiobolus</taxon>
    </lineage>
</organism>
<dbReference type="CDD" id="cd17738">
    <property type="entry name" value="BRCT_TopBP1_rpt7"/>
    <property type="match status" value="1"/>
</dbReference>
<feature type="domain" description="BRCT" evidence="10">
    <location>
        <begin position="114"/>
        <end position="202"/>
    </location>
</feature>
<evidence type="ECO:0000256" key="9">
    <source>
        <dbReference type="SAM" id="MobiDB-lite"/>
    </source>
</evidence>
<dbReference type="PROSITE" id="PS50172">
    <property type="entry name" value="BRCT"/>
    <property type="match status" value="7"/>
</dbReference>
<name>A0ABR2WVV7_9FUNG</name>
<dbReference type="GO" id="GO:0016301">
    <property type="term" value="F:kinase activity"/>
    <property type="evidence" value="ECO:0007669"/>
    <property type="project" value="UniProtKB-KW"/>
</dbReference>
<dbReference type="CDD" id="cd17728">
    <property type="entry name" value="BRCT_TopBP1_rpt8"/>
    <property type="match status" value="1"/>
</dbReference>
<comment type="caution">
    <text evidence="11">The sequence shown here is derived from an EMBL/GenBank/DDBJ whole genome shotgun (WGS) entry which is preliminary data.</text>
</comment>
<feature type="region of interest" description="Disordered" evidence="9">
    <location>
        <begin position="1305"/>
        <end position="1337"/>
    </location>
</feature>
<dbReference type="InterPro" id="IPR059215">
    <property type="entry name" value="BRCT2_TopBP1-like"/>
</dbReference>
<protein>
    <submittedName>
        <fullName evidence="11">Protein kinase activating protein dpb11</fullName>
    </submittedName>
</protein>
<dbReference type="InterPro" id="IPR001357">
    <property type="entry name" value="BRCT_dom"/>
</dbReference>
<comment type="subcellular location">
    <subcellularLocation>
        <location evidence="2">Cytoplasm</location>
        <location evidence="2">Cytoskeleton</location>
        <location evidence="2">Microtubule organizing center</location>
        <location evidence="2">Centrosome</location>
    </subcellularLocation>
    <subcellularLocation>
        <location evidence="1">Nucleus</location>
    </subcellularLocation>
</comment>
<keyword evidence="7" id="KW-0206">Cytoskeleton</keyword>
<feature type="compositionally biased region" description="Polar residues" evidence="9">
    <location>
        <begin position="1120"/>
        <end position="1134"/>
    </location>
</feature>
<evidence type="ECO:0000256" key="5">
    <source>
        <dbReference type="ARBA" id="ARBA00022763"/>
    </source>
</evidence>
<feature type="domain" description="BRCT" evidence="10">
    <location>
        <begin position="575"/>
        <end position="648"/>
    </location>
</feature>
<evidence type="ECO:0000256" key="2">
    <source>
        <dbReference type="ARBA" id="ARBA00004300"/>
    </source>
</evidence>
<dbReference type="Proteomes" id="UP001479436">
    <property type="component" value="Unassembled WGS sequence"/>
</dbReference>
<proteinExistence type="predicted"/>
<dbReference type="EMBL" id="JASJQH010000248">
    <property type="protein sequence ID" value="KAK9765595.1"/>
    <property type="molecule type" value="Genomic_DNA"/>
</dbReference>
<evidence type="ECO:0000313" key="12">
    <source>
        <dbReference type="Proteomes" id="UP001479436"/>
    </source>
</evidence>
<dbReference type="Pfam" id="PF12738">
    <property type="entry name" value="PTCB-BRCT"/>
    <property type="match status" value="2"/>
</dbReference>
<gene>
    <name evidence="11" type="primary">DPB11</name>
    <name evidence="11" type="ORF">K7432_005940</name>
</gene>
<feature type="domain" description="BRCT" evidence="10">
    <location>
        <begin position="21"/>
        <end position="97"/>
    </location>
</feature>
<dbReference type="CDD" id="cd17727">
    <property type="entry name" value="BRCT_TopBP1_rpt6"/>
    <property type="match status" value="1"/>
</dbReference>
<evidence type="ECO:0000256" key="7">
    <source>
        <dbReference type="ARBA" id="ARBA00023212"/>
    </source>
</evidence>
<keyword evidence="11" id="KW-0808">Transferase</keyword>
<dbReference type="Gene3D" id="3.40.50.10190">
    <property type="entry name" value="BRCT domain"/>
    <property type="match status" value="8"/>
</dbReference>
<evidence type="ECO:0000256" key="8">
    <source>
        <dbReference type="ARBA" id="ARBA00023242"/>
    </source>
</evidence>
<feature type="domain" description="BRCT" evidence="10">
    <location>
        <begin position="903"/>
        <end position="995"/>
    </location>
</feature>
<feature type="compositionally biased region" description="Basic and acidic residues" evidence="9">
    <location>
        <begin position="1188"/>
        <end position="1199"/>
    </location>
</feature>
<evidence type="ECO:0000256" key="6">
    <source>
        <dbReference type="ARBA" id="ARBA00023204"/>
    </source>
</evidence>
<keyword evidence="5" id="KW-0227">DNA damage</keyword>
<feature type="region of interest" description="Disordered" evidence="9">
    <location>
        <begin position="1167"/>
        <end position="1281"/>
    </location>
</feature>
<sequence>MSRLRPNVKHNTILYDDDSFMQRKPFEDYVICCTGLSSGIKQTLYSQVEELGGRIQPDFTAEVTHLIADKVGSEKYKAAIRCQIPILTPSWTEQCYQYFKNSEDFEPNAISKLHVLSPLAGCCICVTGLSGDEREAVEKMTIENGGEYSAALTMPCTHLIVKAPEGRKFQAAVKRNLHIVNPDWLYECIKQKACVNEVLYPAVANPDSMAAGSTLRRSGTLTQDRQRLLRENKDSTMYLDGCNIYFGDGFGPEKMMLMKKIIVDGGGSRHSDFIACITHFVASNSTLTEKDKDLLRHTTNKPIIVHSKWLQDCYRDCTLHPTNQYSIEFLEGEFARNDFHGIDENGKLRGQFQGNPKTITETKESDQRATVRKNPAVTGGNSMVKSKNFWEDLAEDMKEEIYPTAKNASSHLLHRSRSTMSVAEVKASEKTPLEKRTRSLTPHCPSQEASLGLELAYTTRSKELDNGSDVAKQSTKSGIFSEYFFFCQNFPVDQKQIVEKVVLDNGGSFYSEAPHSLTAPVDKYFRIVPLKSQQSATANMRFKTATECWLESCIDEQRLIPLEEKVIYSPLKTQFPIKEFRNYYIGITGYTELEREHIGRLCITLGATFSERFSKKYTHLICKQKSGVKYRRAVEWGIPVVDSDWIFDIAKNGIKPDHQNLISNEIEGRNEVTFEEKCESKSIGKLLEQNNGDRHSERTISGKLQNRFPTPQATNGATVTPTTKKYEASIASKITVDTPHHNTFLGKKDFRPQFDTTGILSSLKSPEGCHTPTNGAAYRTPNGPASAMTPSLTSANPQFDTTAALNALMSPGTAPNTISKSAVTPFFQRVRGNVTSSTPGVDAGSPLDSTFSRKLSLALEQMESTDSVHDSGQALFTNTADISNMDSTTFFGETDQNHHELNNITSLLQGVTIYVSQRLAHRRNELCDIARELGAQCAWIFDESCTHLIHQGSKVAENFKDFKLAKQKGKMIVSPLWLQKCKELRARVDERDYPHTYVPNKSHLVTSNFDYSFQKGSQGSDQDSVLATQAGFRKHVSITSVEMSLLDAKQSSDDEFLKPETLTTDRFLRESATKKPLSTTKKQTPDPPKVNYAAAVDELIGRVSTDRKRRRARSSFGMLRSNTDQASDQDGSKQDVSISDISAISGKTVSLFDTSADILMTEAHSPEPPHIAEINSTQEPAPVMYDDPEGRREKRKLLDRLLMNKRLRISPNDGSESENDSSDTSSIKPKANVIDLDESEDSVQEPNPPVKFTKQTSTKSERTISDISAPTEQKTSSNKVSSALPKLLDLQRFPTSIMNEMIQDEANMNEEPDPTPSRRSTRISAQTSFDKRQPPKQRISPKFLLSSMTGEFKNRLIKTIRRLGGVIFNTDQWTSECTHLIVGYPSRSEKFLAACASGAWVLKPSFVDSSVLTDEFVNEEEHEWTAENDMKPEDKLLVGAAKRWRLKLQELQAVNAEVKGSFTGWNVLLIVETKKREGFVRLLQAGNAEVNVARPPFRNVATENLTHVFVEPNKVRTLPNHFVHSMLEARVPCLETDFIVEFLTKDEDSDQNQFWIKHPALQKKRKV</sequence>
<keyword evidence="6" id="KW-0234">DNA repair</keyword>
<dbReference type="InterPro" id="IPR057595">
    <property type="entry name" value="TopB1_SLF1_BRCT"/>
</dbReference>
<feature type="domain" description="BRCT" evidence="10">
    <location>
        <begin position="1343"/>
        <end position="1424"/>
    </location>
</feature>
<dbReference type="Pfam" id="PF23294">
    <property type="entry name" value="BRCT_TopB1_SLF1"/>
    <property type="match status" value="1"/>
</dbReference>
<feature type="region of interest" description="Disordered" evidence="9">
    <location>
        <begin position="1067"/>
        <end position="1089"/>
    </location>
</feature>
<dbReference type="PANTHER" id="PTHR13561:SF20">
    <property type="entry name" value="DNA TOPOISOMERASE 2-BINDING PROTEIN 1"/>
    <property type="match status" value="1"/>
</dbReference>
<keyword evidence="12" id="KW-1185">Reference proteome</keyword>
<evidence type="ECO:0000256" key="3">
    <source>
        <dbReference type="ARBA" id="ARBA00022490"/>
    </source>
</evidence>
<dbReference type="SUPFAM" id="SSF52113">
    <property type="entry name" value="BRCT domain"/>
    <property type="match status" value="7"/>
</dbReference>
<feature type="region of interest" description="Disordered" evidence="9">
    <location>
        <begin position="1104"/>
        <end position="1134"/>
    </location>
</feature>
<accession>A0ABR2WVV7</accession>
<evidence type="ECO:0000256" key="4">
    <source>
        <dbReference type="ARBA" id="ARBA00022737"/>
    </source>
</evidence>
<evidence type="ECO:0000313" key="11">
    <source>
        <dbReference type="EMBL" id="KAK9765595.1"/>
    </source>
</evidence>
<keyword evidence="3" id="KW-0963">Cytoplasm</keyword>
<evidence type="ECO:0000259" key="10">
    <source>
        <dbReference type="PROSITE" id="PS50172"/>
    </source>
</evidence>
<feature type="compositionally biased region" description="Polar residues" evidence="9">
    <location>
        <begin position="1265"/>
        <end position="1281"/>
    </location>
</feature>